<feature type="transmembrane region" description="Helical" evidence="8">
    <location>
        <begin position="117"/>
        <end position="133"/>
    </location>
</feature>
<dbReference type="GO" id="GO:0022857">
    <property type="term" value="F:transmembrane transporter activity"/>
    <property type="evidence" value="ECO:0007669"/>
    <property type="project" value="InterPro"/>
</dbReference>
<feature type="region of interest" description="Disordered" evidence="7">
    <location>
        <begin position="341"/>
        <end position="393"/>
    </location>
</feature>
<evidence type="ECO:0000256" key="8">
    <source>
        <dbReference type="SAM" id="Phobius"/>
    </source>
</evidence>
<dbReference type="STRING" id="416943.SAMN05445871_2759"/>
<gene>
    <name evidence="9" type="ORF">SAMN05192542_11422</name>
</gene>
<dbReference type="OrthoDB" id="6653789at2"/>
<keyword evidence="6 8" id="KW-0472">Membrane</keyword>
<evidence type="ECO:0000313" key="9">
    <source>
        <dbReference type="EMBL" id="SEL79801.1"/>
    </source>
</evidence>
<evidence type="ECO:0000256" key="3">
    <source>
        <dbReference type="ARBA" id="ARBA00022475"/>
    </source>
</evidence>
<dbReference type="AlphaFoldDB" id="A0A1H7T4N2"/>
<feature type="compositionally biased region" description="Pro residues" evidence="7">
    <location>
        <begin position="366"/>
        <end position="387"/>
    </location>
</feature>
<dbReference type="Proteomes" id="UP000199120">
    <property type="component" value="Unassembled WGS sequence"/>
</dbReference>
<name>A0A1H7T4N2_9BURK</name>
<keyword evidence="5 8" id="KW-1133">Transmembrane helix</keyword>
<dbReference type="GO" id="GO:0005886">
    <property type="term" value="C:plasma membrane"/>
    <property type="evidence" value="ECO:0007669"/>
    <property type="project" value="UniProtKB-SubCell"/>
</dbReference>
<evidence type="ECO:0000256" key="7">
    <source>
        <dbReference type="SAM" id="MobiDB-lite"/>
    </source>
</evidence>
<organism evidence="9 10">
    <name type="scientific">Paraburkholderia caballeronis</name>
    <dbReference type="NCBI Taxonomy" id="416943"/>
    <lineage>
        <taxon>Bacteria</taxon>
        <taxon>Pseudomonadati</taxon>
        <taxon>Pseudomonadota</taxon>
        <taxon>Betaproteobacteria</taxon>
        <taxon>Burkholderiales</taxon>
        <taxon>Burkholderiaceae</taxon>
        <taxon>Paraburkholderia</taxon>
    </lineage>
</organism>
<keyword evidence="3" id="KW-1003">Cell membrane</keyword>
<dbReference type="PANTHER" id="PTHR30509:SF9">
    <property type="entry name" value="MULTIDRUG RESISTANCE PROTEIN MDTO"/>
    <property type="match status" value="1"/>
</dbReference>
<feature type="transmembrane region" description="Helical" evidence="8">
    <location>
        <begin position="69"/>
        <end position="89"/>
    </location>
</feature>
<evidence type="ECO:0000256" key="5">
    <source>
        <dbReference type="ARBA" id="ARBA00022989"/>
    </source>
</evidence>
<proteinExistence type="predicted"/>
<feature type="transmembrane region" description="Helical" evidence="8">
    <location>
        <begin position="145"/>
        <end position="163"/>
    </location>
</feature>
<keyword evidence="4 8" id="KW-0812">Transmembrane</keyword>
<keyword evidence="2" id="KW-0813">Transport</keyword>
<evidence type="ECO:0000256" key="2">
    <source>
        <dbReference type="ARBA" id="ARBA00022448"/>
    </source>
</evidence>
<evidence type="ECO:0000256" key="6">
    <source>
        <dbReference type="ARBA" id="ARBA00023136"/>
    </source>
</evidence>
<comment type="subcellular location">
    <subcellularLocation>
        <location evidence="1">Cell membrane</location>
        <topology evidence="1">Multi-pass membrane protein</topology>
    </subcellularLocation>
</comment>
<protein>
    <submittedName>
        <fullName evidence="9">Fusaric acid resistance protein family protein</fullName>
    </submittedName>
</protein>
<dbReference type="EMBL" id="FOAJ01000014">
    <property type="protein sequence ID" value="SEL79801.1"/>
    <property type="molecule type" value="Genomic_DNA"/>
</dbReference>
<sequence length="434" mass="45828">MLRAITSPFYRYRNAKVIHSVRVGLAMLTSILATTGIDIPHGIWASVTLLVVIGGLQHHGFIRKKATERALGTLLGALIGLTLIVVQAVTGSTTLTYVLMSAVAGVCGYYAIGKPGYVALLTAITMCIVAGHGDNLIDTGLWRTLNVMIGIVIALAFSFALPLHATYTWRYRLADNLRACARIYARVMGGQLLDADAQTDAFRRLGEGLVQLRALMPSVAKEIDVPQARLEQVQRLHRSMLSALEMLSDGVGHDARQPVRLAFAARGAAVRTMLLATARALRFGGAHRAWGAADALRGEKGADRAAGSVAVGGGDVALGGVSRAGDGGGVRSAMPDAVTADAPGQAEAASQRQSQAQAQTQAVPQPQAPALPPPQPEAEPQRPPEPAAGPLAPELQGPYWLALRFEEQVAELRALLLAIEPNWNIERGAAPKSP</sequence>
<feature type="transmembrane region" description="Helical" evidence="8">
    <location>
        <begin position="21"/>
        <end position="37"/>
    </location>
</feature>
<dbReference type="InterPro" id="IPR006726">
    <property type="entry name" value="PHBA_efflux_AaeB/fusaric-R"/>
</dbReference>
<dbReference type="Pfam" id="PF04632">
    <property type="entry name" value="FUSC"/>
    <property type="match status" value="1"/>
</dbReference>
<feature type="compositionally biased region" description="Low complexity" evidence="7">
    <location>
        <begin position="345"/>
        <end position="365"/>
    </location>
</feature>
<reference evidence="10" key="1">
    <citation type="submission" date="2016-10" db="EMBL/GenBank/DDBJ databases">
        <authorList>
            <person name="Varghese N."/>
            <person name="Submissions S."/>
        </authorList>
    </citation>
    <scope>NUCLEOTIDE SEQUENCE [LARGE SCALE GENOMIC DNA]</scope>
    <source>
        <strain evidence="10">LMG 26416</strain>
    </source>
</reference>
<evidence type="ECO:0000313" key="10">
    <source>
        <dbReference type="Proteomes" id="UP000199120"/>
    </source>
</evidence>
<evidence type="ECO:0000256" key="1">
    <source>
        <dbReference type="ARBA" id="ARBA00004651"/>
    </source>
</evidence>
<feature type="transmembrane region" description="Helical" evidence="8">
    <location>
        <begin position="43"/>
        <end position="62"/>
    </location>
</feature>
<dbReference type="PANTHER" id="PTHR30509">
    <property type="entry name" value="P-HYDROXYBENZOIC ACID EFFLUX PUMP SUBUNIT-RELATED"/>
    <property type="match status" value="1"/>
</dbReference>
<evidence type="ECO:0000256" key="4">
    <source>
        <dbReference type="ARBA" id="ARBA00022692"/>
    </source>
</evidence>
<keyword evidence="10" id="KW-1185">Reference proteome</keyword>
<accession>A0A1H7T4N2</accession>